<dbReference type="AlphaFoldDB" id="A0A0R0KHC7"/>
<reference evidence="3" key="2">
    <citation type="submission" date="2018-02" db="UniProtKB">
        <authorList>
            <consortium name="EnsemblPlants"/>
        </authorList>
    </citation>
    <scope>IDENTIFICATION</scope>
    <source>
        <strain evidence="3">Williams 82</strain>
    </source>
</reference>
<proteinExistence type="predicted"/>
<dbReference type="InterPro" id="IPR027417">
    <property type="entry name" value="P-loop_NTPase"/>
</dbReference>
<dbReference type="OMA" id="CFHTDSS"/>
<dbReference type="Gramene" id="KRH66509">
    <property type="protein sequence ID" value="KRH66509"/>
    <property type="gene ID" value="GLYMA_03G111100"/>
</dbReference>
<organism evidence="2">
    <name type="scientific">Glycine max</name>
    <name type="common">Soybean</name>
    <name type="synonym">Glycine hispida</name>
    <dbReference type="NCBI Taxonomy" id="3847"/>
    <lineage>
        <taxon>Eukaryota</taxon>
        <taxon>Viridiplantae</taxon>
        <taxon>Streptophyta</taxon>
        <taxon>Embryophyta</taxon>
        <taxon>Tracheophyta</taxon>
        <taxon>Spermatophyta</taxon>
        <taxon>Magnoliopsida</taxon>
        <taxon>eudicotyledons</taxon>
        <taxon>Gunneridae</taxon>
        <taxon>Pentapetalae</taxon>
        <taxon>rosids</taxon>
        <taxon>fabids</taxon>
        <taxon>Fabales</taxon>
        <taxon>Fabaceae</taxon>
        <taxon>Papilionoideae</taxon>
        <taxon>50 kb inversion clade</taxon>
        <taxon>NPAAA clade</taxon>
        <taxon>indigoferoid/millettioid clade</taxon>
        <taxon>Phaseoleae</taxon>
        <taxon>Glycine</taxon>
        <taxon>Glycine subgen. Soja</taxon>
    </lineage>
</organism>
<evidence type="ECO:0000313" key="3">
    <source>
        <dbReference type="EnsemblPlants" id="KRH66509"/>
    </source>
</evidence>
<dbReference type="InterPro" id="IPR049163">
    <property type="entry name" value="Pif1-like_2B_dom"/>
</dbReference>
<accession>A0A0R0KHC7</accession>
<dbReference type="PANTHER" id="PTHR23274">
    <property type="entry name" value="DNA HELICASE-RELATED"/>
    <property type="match status" value="1"/>
</dbReference>
<dbReference type="EnsemblPlants" id="KRH66509">
    <property type="protein sequence ID" value="KRH66509"/>
    <property type="gene ID" value="GLYMA_03G111100"/>
</dbReference>
<dbReference type="PANTHER" id="PTHR23274:SF48">
    <property type="entry name" value="ATP-DEPENDENT DNA HELICASE"/>
    <property type="match status" value="1"/>
</dbReference>
<evidence type="ECO:0000313" key="4">
    <source>
        <dbReference type="Proteomes" id="UP000008827"/>
    </source>
</evidence>
<dbReference type="SMR" id="A0A0R0KHC7"/>
<gene>
    <name evidence="2" type="ORF">GLYMA_03G111100</name>
</gene>
<dbReference type="Proteomes" id="UP000008827">
    <property type="component" value="Chromosome 3"/>
</dbReference>
<dbReference type="STRING" id="3847.A0A0R0KHC7"/>
<reference evidence="2 3" key="1">
    <citation type="journal article" date="2010" name="Nature">
        <title>Genome sequence of the palaeopolyploid soybean.</title>
        <authorList>
            <person name="Schmutz J."/>
            <person name="Cannon S.B."/>
            <person name="Schlueter J."/>
            <person name="Ma J."/>
            <person name="Mitros T."/>
            <person name="Nelson W."/>
            <person name="Hyten D.L."/>
            <person name="Song Q."/>
            <person name="Thelen J.J."/>
            <person name="Cheng J."/>
            <person name="Xu D."/>
            <person name="Hellsten U."/>
            <person name="May G.D."/>
            <person name="Yu Y."/>
            <person name="Sakurai T."/>
            <person name="Umezawa T."/>
            <person name="Bhattacharyya M.K."/>
            <person name="Sandhu D."/>
            <person name="Valliyodan B."/>
            <person name="Lindquist E."/>
            <person name="Peto M."/>
            <person name="Grant D."/>
            <person name="Shu S."/>
            <person name="Goodstein D."/>
            <person name="Barry K."/>
            <person name="Futrell-Griggs M."/>
            <person name="Abernathy B."/>
            <person name="Du J."/>
            <person name="Tian Z."/>
            <person name="Zhu L."/>
            <person name="Gill N."/>
            <person name="Joshi T."/>
            <person name="Libault M."/>
            <person name="Sethuraman A."/>
            <person name="Zhang X.-C."/>
            <person name="Shinozaki K."/>
            <person name="Nguyen H.T."/>
            <person name="Wing R.A."/>
            <person name="Cregan P."/>
            <person name="Specht J."/>
            <person name="Grimwood J."/>
            <person name="Rokhsar D."/>
            <person name="Stacey G."/>
            <person name="Shoemaker R.C."/>
            <person name="Jackson S.A."/>
        </authorList>
    </citation>
    <scope>NUCLEOTIDE SEQUENCE</scope>
    <source>
        <strain evidence="3">cv. Williams 82</strain>
        <tissue evidence="2">Callus</tissue>
    </source>
</reference>
<reference evidence="2" key="3">
    <citation type="submission" date="2018-07" db="EMBL/GenBank/DDBJ databases">
        <title>WGS assembly of Glycine max.</title>
        <authorList>
            <person name="Schmutz J."/>
            <person name="Cannon S."/>
            <person name="Schlueter J."/>
            <person name="Ma J."/>
            <person name="Mitros T."/>
            <person name="Nelson W."/>
            <person name="Hyten D."/>
            <person name="Song Q."/>
            <person name="Thelen J."/>
            <person name="Cheng J."/>
            <person name="Xu D."/>
            <person name="Hellsten U."/>
            <person name="May G."/>
            <person name="Yu Y."/>
            <person name="Sakurai T."/>
            <person name="Umezawa T."/>
            <person name="Bhattacharyya M."/>
            <person name="Sandhu D."/>
            <person name="Valliyodan B."/>
            <person name="Lindquist E."/>
            <person name="Peto M."/>
            <person name="Grant D."/>
            <person name="Shu S."/>
            <person name="Goodstein D."/>
            <person name="Barry K."/>
            <person name="Futrell-Griggs M."/>
            <person name="Abernathy B."/>
            <person name="Du J."/>
            <person name="Tian Z."/>
            <person name="Zhu L."/>
            <person name="Gill N."/>
            <person name="Joshi T."/>
            <person name="Libault M."/>
            <person name="Sethuraman A."/>
            <person name="Zhang X."/>
            <person name="Shinozaki K."/>
            <person name="Nguyen H."/>
            <person name="Wing R."/>
            <person name="Cregan P."/>
            <person name="Specht J."/>
            <person name="Grimwood J."/>
            <person name="Rokhsar D."/>
            <person name="Stacey G."/>
            <person name="Shoemaker R."/>
            <person name="Jackson S."/>
        </authorList>
    </citation>
    <scope>NUCLEOTIDE SEQUENCE</scope>
    <source>
        <tissue evidence="2">Callus</tissue>
    </source>
</reference>
<name>A0A0R0KHC7_SOYBN</name>
<dbReference type="EMBL" id="CM000836">
    <property type="protein sequence ID" value="KRH66509.1"/>
    <property type="molecule type" value="Genomic_DNA"/>
</dbReference>
<keyword evidence="4" id="KW-1185">Reference proteome</keyword>
<feature type="domain" description="DNA helicase Pif1-like 2B" evidence="1">
    <location>
        <begin position="99"/>
        <end position="136"/>
    </location>
</feature>
<dbReference type="SUPFAM" id="SSF52540">
    <property type="entry name" value="P-loop containing nucleoside triphosphate hydrolases"/>
    <property type="match status" value="1"/>
</dbReference>
<protein>
    <recommendedName>
        <fullName evidence="1">DNA helicase Pif1-like 2B domain-containing protein</fullName>
    </recommendedName>
</protein>
<dbReference type="Pfam" id="PF21530">
    <property type="entry name" value="Pif1_2B_dom"/>
    <property type="match status" value="1"/>
</dbReference>
<evidence type="ECO:0000259" key="1">
    <source>
        <dbReference type="Pfam" id="PF21530"/>
    </source>
</evidence>
<evidence type="ECO:0000313" key="2">
    <source>
        <dbReference type="EMBL" id="KRH66509.1"/>
    </source>
</evidence>
<dbReference type="InParanoid" id="A0A0R0KHC7"/>
<sequence length="248" mass="28408">MVTELEIDHQTQNDFLITNFDDPINAIIQSTYPYLMDQYNNVQFLQSRAILASTIGIADQINDYVLLLLPGDEREYPSSDSIDKSETIESQIFEGLTSEFLNSLRTSNLPNHKIKLKVGTPIMLLRNLDQFEGLSNHEIEARVMSENTIGNIIYIPRMSISPSQSSRPFKLIQRQFPIMVSYDMTINKSQGQSLESVGLYLTRPVFIVMVNFSRVKSKRGLKILIHDRDNKPLKTTTNVVFKEVFQNL</sequence>